<dbReference type="AlphaFoldDB" id="A0A6J5FAN7"/>
<organism evidence="1 2">
    <name type="scientific">Paraburkholderia humisilvae</name>
    <dbReference type="NCBI Taxonomy" id="627669"/>
    <lineage>
        <taxon>Bacteria</taxon>
        <taxon>Pseudomonadati</taxon>
        <taxon>Pseudomonadota</taxon>
        <taxon>Betaproteobacteria</taxon>
        <taxon>Burkholderiales</taxon>
        <taxon>Burkholderiaceae</taxon>
        <taxon>Paraburkholderia</taxon>
    </lineage>
</organism>
<evidence type="ECO:0000313" key="2">
    <source>
        <dbReference type="Proteomes" id="UP000494363"/>
    </source>
</evidence>
<dbReference type="EMBL" id="CADIKH010000193">
    <property type="protein sequence ID" value="CAB3774881.1"/>
    <property type="molecule type" value="Genomic_DNA"/>
</dbReference>
<keyword evidence="2" id="KW-1185">Reference proteome</keyword>
<gene>
    <name evidence="1" type="ORF">LMG29542_08263</name>
</gene>
<name>A0A6J5FAN7_9BURK</name>
<accession>A0A6J5FAN7</accession>
<reference evidence="1 2" key="1">
    <citation type="submission" date="2020-04" db="EMBL/GenBank/DDBJ databases">
        <authorList>
            <person name="De Canck E."/>
        </authorList>
    </citation>
    <scope>NUCLEOTIDE SEQUENCE [LARGE SCALE GENOMIC DNA]</scope>
    <source>
        <strain evidence="1 2">LMG 29542</strain>
    </source>
</reference>
<evidence type="ECO:0000313" key="1">
    <source>
        <dbReference type="EMBL" id="CAB3774881.1"/>
    </source>
</evidence>
<proteinExistence type="predicted"/>
<sequence>MADQQHEAEMDQMSQWHAAASCANSLCHATDAIDAGYQEFSAHV</sequence>
<dbReference type="Proteomes" id="UP000494363">
    <property type="component" value="Unassembled WGS sequence"/>
</dbReference>
<protein>
    <submittedName>
        <fullName evidence="1">Uncharacterized protein</fullName>
    </submittedName>
</protein>